<accession>A0A3E2GUS5</accession>
<dbReference type="Pfam" id="PF08240">
    <property type="entry name" value="ADH_N"/>
    <property type="match status" value="1"/>
</dbReference>
<comment type="caution">
    <text evidence="7">The sequence shown here is derived from an EMBL/GenBank/DDBJ whole genome shotgun (WGS) entry which is preliminary data.</text>
</comment>
<dbReference type="Gene3D" id="3.90.180.10">
    <property type="entry name" value="Medium-chain alcohol dehydrogenases, catalytic domain"/>
    <property type="match status" value="2"/>
</dbReference>
<keyword evidence="8" id="KW-1185">Reference proteome</keyword>
<proteinExistence type="inferred from homology"/>
<comment type="similarity">
    <text evidence="2">Belongs to the zinc-containing alcohol dehydrogenase family.</text>
</comment>
<dbReference type="SMART" id="SM00829">
    <property type="entry name" value="PKS_ER"/>
    <property type="match status" value="1"/>
</dbReference>
<evidence type="ECO:0000256" key="5">
    <source>
        <dbReference type="ARBA" id="ARBA00023002"/>
    </source>
</evidence>
<dbReference type="PROSITE" id="PS00059">
    <property type="entry name" value="ADH_ZINC"/>
    <property type="match status" value="1"/>
</dbReference>
<dbReference type="Proteomes" id="UP000258309">
    <property type="component" value="Unassembled WGS sequence"/>
</dbReference>
<dbReference type="OrthoDB" id="1879366at2759"/>
<dbReference type="InterPro" id="IPR020843">
    <property type="entry name" value="ER"/>
</dbReference>
<name>A0A3E2GUS5_SCYLI</name>
<dbReference type="GO" id="GO:0008270">
    <property type="term" value="F:zinc ion binding"/>
    <property type="evidence" value="ECO:0007669"/>
    <property type="project" value="InterPro"/>
</dbReference>
<evidence type="ECO:0000259" key="6">
    <source>
        <dbReference type="SMART" id="SM00829"/>
    </source>
</evidence>
<sequence>MVPVPEPGPDEVLLRLNTTGLCFTDLHYMMHDFAFPKMSDFGVRSPGHEGAGVIVKVGANVKNWKVGDRGGVKPVWDVYGSCDLCWGNKEAYCANAISTGLVKTGTYQQYIVSPAKYTTRIPDGVDDFIAAPAMCSAATMYRSLIEAELRPGDWVCFPGGGGGESLPINREDFIDFKETKHVAAAVVAIADNVGAHAVLVTAPQAYSTAITAMNTVTIGADPSLFAFRNLEIKGTLVGSMEDTSRALDFAGRGLLKPIYETYPIDKLPEAVQKLKKGEVAGRCVVDFNA</sequence>
<gene>
    <name evidence="7" type="ORF">B7463_g11554</name>
</gene>
<evidence type="ECO:0000313" key="8">
    <source>
        <dbReference type="Proteomes" id="UP000258309"/>
    </source>
</evidence>
<evidence type="ECO:0000256" key="1">
    <source>
        <dbReference type="ARBA" id="ARBA00001947"/>
    </source>
</evidence>
<dbReference type="InterPro" id="IPR013154">
    <property type="entry name" value="ADH-like_N"/>
</dbReference>
<dbReference type="EMBL" id="NCSJ02000402">
    <property type="protein sequence ID" value="RFU24777.1"/>
    <property type="molecule type" value="Genomic_DNA"/>
</dbReference>
<keyword evidence="4" id="KW-0862">Zinc</keyword>
<reference evidence="7 8" key="1">
    <citation type="submission" date="2018-05" db="EMBL/GenBank/DDBJ databases">
        <title>Draft genome sequence of Scytalidium lignicola DSM 105466, a ubiquitous saprotrophic fungus.</title>
        <authorList>
            <person name="Buettner E."/>
            <person name="Gebauer A.M."/>
            <person name="Hofrichter M."/>
            <person name="Liers C."/>
            <person name="Kellner H."/>
        </authorList>
    </citation>
    <scope>NUCLEOTIDE SEQUENCE [LARGE SCALE GENOMIC DNA]</scope>
    <source>
        <strain evidence="7 8">DSM 105466</strain>
    </source>
</reference>
<dbReference type="PANTHER" id="PTHR42940">
    <property type="entry name" value="ALCOHOL DEHYDROGENASE 1-RELATED"/>
    <property type="match status" value="1"/>
</dbReference>
<evidence type="ECO:0000256" key="3">
    <source>
        <dbReference type="ARBA" id="ARBA00022723"/>
    </source>
</evidence>
<feature type="non-terminal residue" evidence="7">
    <location>
        <position position="289"/>
    </location>
</feature>
<dbReference type="PANTHER" id="PTHR42940:SF1">
    <property type="entry name" value="ENOYL REDUCTASE (ER) DOMAIN-CONTAINING PROTEIN"/>
    <property type="match status" value="1"/>
</dbReference>
<feature type="non-terminal residue" evidence="7">
    <location>
        <position position="1"/>
    </location>
</feature>
<evidence type="ECO:0000256" key="4">
    <source>
        <dbReference type="ARBA" id="ARBA00022833"/>
    </source>
</evidence>
<dbReference type="SUPFAM" id="SSF50129">
    <property type="entry name" value="GroES-like"/>
    <property type="match status" value="1"/>
</dbReference>
<evidence type="ECO:0000313" key="7">
    <source>
        <dbReference type="EMBL" id="RFU24777.1"/>
    </source>
</evidence>
<dbReference type="OMA" id="CWDDKET"/>
<dbReference type="Gene3D" id="3.40.50.720">
    <property type="entry name" value="NAD(P)-binding Rossmann-like Domain"/>
    <property type="match status" value="2"/>
</dbReference>
<keyword evidence="5" id="KW-0560">Oxidoreductase</keyword>
<comment type="cofactor">
    <cofactor evidence="1">
        <name>Zn(2+)</name>
        <dbReference type="ChEBI" id="CHEBI:29105"/>
    </cofactor>
</comment>
<keyword evidence="3" id="KW-0479">Metal-binding</keyword>
<evidence type="ECO:0000256" key="2">
    <source>
        <dbReference type="ARBA" id="ARBA00008072"/>
    </source>
</evidence>
<dbReference type="STRING" id="5539.A0A3E2GUS5"/>
<dbReference type="GO" id="GO:0004022">
    <property type="term" value="F:alcohol dehydrogenase (NAD+) activity"/>
    <property type="evidence" value="ECO:0007669"/>
    <property type="project" value="TreeGrafter"/>
</dbReference>
<dbReference type="InterPro" id="IPR002328">
    <property type="entry name" value="ADH_Zn_CS"/>
</dbReference>
<dbReference type="SUPFAM" id="SSF51735">
    <property type="entry name" value="NAD(P)-binding Rossmann-fold domains"/>
    <property type="match status" value="1"/>
</dbReference>
<protein>
    <recommendedName>
        <fullName evidence="6">Enoyl reductase (ER) domain-containing protein</fullName>
    </recommendedName>
</protein>
<dbReference type="InterPro" id="IPR036291">
    <property type="entry name" value="NAD(P)-bd_dom_sf"/>
</dbReference>
<organism evidence="7 8">
    <name type="scientific">Scytalidium lignicola</name>
    <name type="common">Hyphomycete</name>
    <dbReference type="NCBI Taxonomy" id="5539"/>
    <lineage>
        <taxon>Eukaryota</taxon>
        <taxon>Fungi</taxon>
        <taxon>Dikarya</taxon>
        <taxon>Ascomycota</taxon>
        <taxon>Pezizomycotina</taxon>
        <taxon>Leotiomycetes</taxon>
        <taxon>Leotiomycetes incertae sedis</taxon>
        <taxon>Scytalidium</taxon>
    </lineage>
</organism>
<dbReference type="InterPro" id="IPR011032">
    <property type="entry name" value="GroES-like_sf"/>
</dbReference>
<dbReference type="AlphaFoldDB" id="A0A3E2GUS5"/>
<dbReference type="GO" id="GO:0005737">
    <property type="term" value="C:cytoplasm"/>
    <property type="evidence" value="ECO:0007669"/>
    <property type="project" value="TreeGrafter"/>
</dbReference>
<feature type="domain" description="Enoyl reductase (ER)" evidence="6">
    <location>
        <begin position="2"/>
        <end position="285"/>
    </location>
</feature>